<dbReference type="InterPro" id="IPR055795">
    <property type="entry name" value="DUF7371"/>
</dbReference>
<dbReference type="EMBL" id="JAPEVB010000005">
    <property type="protein sequence ID" value="KAJ4387840.1"/>
    <property type="molecule type" value="Genomic_DNA"/>
</dbReference>
<evidence type="ECO:0000313" key="4">
    <source>
        <dbReference type="EMBL" id="KAJ4387840.1"/>
    </source>
</evidence>
<feature type="chain" id="PRO_5040967584" description="DUF7371 domain-containing protein" evidence="2">
    <location>
        <begin position="20"/>
        <end position="1137"/>
    </location>
</feature>
<feature type="compositionally biased region" description="Polar residues" evidence="1">
    <location>
        <begin position="433"/>
        <end position="443"/>
    </location>
</feature>
<feature type="compositionally biased region" description="Gly residues" evidence="1">
    <location>
        <begin position="694"/>
        <end position="707"/>
    </location>
</feature>
<dbReference type="AlphaFoldDB" id="A0A9W9CTP4"/>
<sequence>MRICGKLCALAALTSLSAAQTRPFAHVETTCSAQATETVFVTVFPVQSSIVSAVSSLSSTETHVLSTSTILPESGSPGSIVTTYEQSVPSVTRTTSVGPPVSSSVSAPSVSEATSIVTVETFTVSEGPSGLPFTGTLTLTKLCPGAVGCTVMGSAEPTDVSTVASAPVEAVSTFILTTTITSGISPQVVETSTFTVIETLGSEVAPVASSTTISVPTSESKTEGSHSLSTASFTLTLGTVTVPSSAVVGSPTSKSPPAVVTPYASETLSPLAASASTSMSYTVLTVTLPGLPGASPTIITITATEAAGAAPLTPLPTPESVVTMTTTVSSGGTEVSLTPPAPTVSDVVMTYTVLGPDGRALTTMIMTTMYTYTPLAGVGTSYVPVSTVTAVNTVTVEGTLPLPLFPNITTPFVTTITPLPSSSGYTFTPPPENTTTSVSTGNATGAPIESPPAITPGVTTIFVNGTPTATSIIVPVNSTTLVAPVPGSPTGVAPSPTELPPAPTTALPPPPTEIPPAPTTNGTIAPPPLSGSETEASPVPTNSTSSVTASVIVPLNSTTLALPLPTNSTASGNVTASPIHSQVGASPTPPVNGTASGSPSANQTTTGNGTLPVTSRLTSGLSSILTSGLEPSLTSSTGFSVPTDSTIFTELPTGGPILTDLISPVGPTPSLNGTIPAPSSNQTTTGGHSAPSQGGQGGQGGHGGQGAPSGSPSMNMTTPAPTANQTASNGPKQSASGQSAPSQSGQGGQGAPSQGGPSKSQGAPSQSGQGGQGAPSQGGPSKSQGAPSQGGQGQSQSAPAQTSPPQSQGGQGQSQGGQSRSQGSQSQGGQGQSQGGQGQSQGPQSRSQGQGQTIGAQPQGNAAPLNTALGLPSPTGVPGASLSTLTTIITLVSRSAPVLNARATTISSEANAVCGKAGDKSEFVLDFDDLSTPLVQMAPGSIVNDVSPVPMYSPYHRFTWSEGFRVFPSSVCPYRASSGEFMIEFSPSSKTPPAAEIGVGGLSTNPCFRLDFTSLRVGCASREASCDFNITGLAWDSNSQSTVPVASHTFSTRACSAQEGCELEPISADVSTGLTNLTSFLVDVTADSHPQTWWADDLTITWTNPSCESAVCRSAVRDFVPTRGRRHGHIPGLDALP</sequence>
<feature type="region of interest" description="Disordered" evidence="1">
    <location>
        <begin position="431"/>
        <end position="452"/>
    </location>
</feature>
<feature type="signal peptide" evidence="2">
    <location>
        <begin position="1"/>
        <end position="19"/>
    </location>
</feature>
<organism evidence="4 5">
    <name type="scientific">Gnomoniopsis smithogilvyi</name>
    <dbReference type="NCBI Taxonomy" id="1191159"/>
    <lineage>
        <taxon>Eukaryota</taxon>
        <taxon>Fungi</taxon>
        <taxon>Dikarya</taxon>
        <taxon>Ascomycota</taxon>
        <taxon>Pezizomycotina</taxon>
        <taxon>Sordariomycetes</taxon>
        <taxon>Sordariomycetidae</taxon>
        <taxon>Diaporthales</taxon>
        <taxon>Gnomoniaceae</taxon>
        <taxon>Gnomoniopsis</taxon>
    </lineage>
</organism>
<feature type="domain" description="DUF7371" evidence="3">
    <location>
        <begin position="920"/>
        <end position="1113"/>
    </location>
</feature>
<evidence type="ECO:0000259" key="3">
    <source>
        <dbReference type="Pfam" id="PF24086"/>
    </source>
</evidence>
<feature type="region of interest" description="Disordered" evidence="1">
    <location>
        <begin position="487"/>
        <end position="544"/>
    </location>
</feature>
<feature type="compositionally biased region" description="Low complexity" evidence="1">
    <location>
        <begin position="840"/>
        <end position="851"/>
    </location>
</feature>
<comment type="caution">
    <text evidence="4">The sequence shown here is derived from an EMBL/GenBank/DDBJ whole genome shotgun (WGS) entry which is preliminary data.</text>
</comment>
<feature type="region of interest" description="Disordered" evidence="1">
    <location>
        <begin position="571"/>
        <end position="615"/>
    </location>
</feature>
<feature type="compositionally biased region" description="Low complexity" evidence="1">
    <location>
        <begin position="816"/>
        <end position="825"/>
    </location>
</feature>
<feature type="compositionally biased region" description="Gly residues" evidence="1">
    <location>
        <begin position="826"/>
        <end position="839"/>
    </location>
</feature>
<keyword evidence="5" id="KW-1185">Reference proteome</keyword>
<proteinExistence type="predicted"/>
<feature type="compositionally biased region" description="Polar residues" evidence="1">
    <location>
        <begin position="571"/>
        <end position="613"/>
    </location>
</feature>
<dbReference type="Proteomes" id="UP001140453">
    <property type="component" value="Unassembled WGS sequence"/>
</dbReference>
<evidence type="ECO:0000313" key="5">
    <source>
        <dbReference type="Proteomes" id="UP001140453"/>
    </source>
</evidence>
<accession>A0A9W9CTP4</accession>
<feature type="compositionally biased region" description="Low complexity" evidence="1">
    <location>
        <begin position="794"/>
        <end position="808"/>
    </location>
</feature>
<evidence type="ECO:0000256" key="2">
    <source>
        <dbReference type="SAM" id="SignalP"/>
    </source>
</evidence>
<dbReference type="OrthoDB" id="5385013at2759"/>
<feature type="compositionally biased region" description="Low complexity" evidence="1">
    <location>
        <begin position="751"/>
        <end position="767"/>
    </location>
</feature>
<protein>
    <recommendedName>
        <fullName evidence="3">DUF7371 domain-containing protein</fullName>
    </recommendedName>
</protein>
<feature type="compositionally biased region" description="Pro residues" evidence="1">
    <location>
        <begin position="497"/>
        <end position="518"/>
    </location>
</feature>
<feature type="region of interest" description="Disordered" evidence="1">
    <location>
        <begin position="658"/>
        <end position="872"/>
    </location>
</feature>
<feature type="compositionally biased region" description="Polar residues" evidence="1">
    <location>
        <begin position="714"/>
        <end position="732"/>
    </location>
</feature>
<gene>
    <name evidence="4" type="ORF">N0V93_008443</name>
</gene>
<keyword evidence="2" id="KW-0732">Signal</keyword>
<evidence type="ECO:0000256" key="1">
    <source>
        <dbReference type="SAM" id="MobiDB-lite"/>
    </source>
</evidence>
<reference evidence="4" key="1">
    <citation type="submission" date="2022-10" db="EMBL/GenBank/DDBJ databases">
        <title>Tapping the CABI collections for fungal endophytes: first genome assemblies for Collariella, Neodidymelliopsis, Ascochyta clinopodiicola, Didymella pomorum, Didymosphaeria variabile, Neocosmospora piperis and Neocucurbitaria cava.</title>
        <authorList>
            <person name="Hill R."/>
        </authorList>
    </citation>
    <scope>NUCLEOTIDE SEQUENCE</scope>
    <source>
        <strain evidence="4">IMI 355082</strain>
    </source>
</reference>
<name>A0A9W9CTP4_9PEZI</name>
<dbReference type="Pfam" id="PF24086">
    <property type="entry name" value="DUF7371"/>
    <property type="match status" value="1"/>
</dbReference>
<feature type="compositionally biased region" description="Low complexity" evidence="1">
    <location>
        <begin position="733"/>
        <end position="744"/>
    </location>
</feature>
<feature type="compositionally biased region" description="Polar residues" evidence="1">
    <location>
        <begin position="669"/>
        <end position="685"/>
    </location>
</feature>
<feature type="compositionally biased region" description="Low complexity" evidence="1">
    <location>
        <begin position="774"/>
        <end position="787"/>
    </location>
</feature>